<feature type="region of interest" description="Disordered" evidence="1">
    <location>
        <begin position="47"/>
        <end position="85"/>
    </location>
</feature>
<dbReference type="VEuPathDB" id="FungiDB:FOIG_16556"/>
<dbReference type="EMBL" id="KM047029">
    <property type="protein sequence ID" value="AIP90469.1"/>
    <property type="molecule type" value="Genomic_DNA"/>
</dbReference>
<dbReference type="AlphaFoldDB" id="A0A089FY23"/>
<dbReference type="EMBL" id="KM047027">
    <property type="protein sequence ID" value="AIP90467.1"/>
    <property type="molecule type" value="Genomic_DNA"/>
</dbReference>
<keyword evidence="2" id="KW-0732">Signal</keyword>
<feature type="chain" id="PRO_5007380631" evidence="2">
    <location>
        <begin position="22"/>
        <end position="284"/>
    </location>
</feature>
<evidence type="ECO:0000256" key="2">
    <source>
        <dbReference type="SAM" id="SignalP"/>
    </source>
</evidence>
<evidence type="ECO:0000313" key="4">
    <source>
        <dbReference type="EMBL" id="AIP90468.1"/>
    </source>
</evidence>
<organism evidence="3">
    <name type="scientific">Fusarium oxysporum</name>
    <name type="common">Fusarium vascular wilt</name>
    <dbReference type="NCBI Taxonomy" id="5507"/>
    <lineage>
        <taxon>Eukaryota</taxon>
        <taxon>Fungi</taxon>
        <taxon>Dikarya</taxon>
        <taxon>Ascomycota</taxon>
        <taxon>Pezizomycotina</taxon>
        <taxon>Sordariomycetes</taxon>
        <taxon>Hypocreomycetidae</taxon>
        <taxon>Hypocreales</taxon>
        <taxon>Nectriaceae</taxon>
        <taxon>Fusarium</taxon>
        <taxon>Fusarium oxysporum species complex</taxon>
    </lineage>
</organism>
<proteinExistence type="predicted"/>
<evidence type="ECO:0000313" key="3">
    <source>
        <dbReference type="EMBL" id="AIP90467.1"/>
    </source>
</evidence>
<evidence type="ECO:0000313" key="5">
    <source>
        <dbReference type="EMBL" id="AIP90469.1"/>
    </source>
</evidence>
<name>A0A089FY23_FUSOX</name>
<accession>A0A089FY23</accession>
<dbReference type="VEuPathDB" id="FungiDB:FOC4_g10000240"/>
<feature type="signal peptide" evidence="2">
    <location>
        <begin position="1"/>
        <end position="21"/>
    </location>
</feature>
<dbReference type="SMR" id="A0A089FY23"/>
<dbReference type="VEuPathDB" id="FungiDB:HZS61_002429"/>
<reference evidence="3" key="1">
    <citation type="submission" date="2014-06" db="EMBL/GenBank/DDBJ databases">
        <title>Soil populations of Fusarium oxysporum in tomato fields undergoing a tomato wilt epidemic.</title>
        <authorList>
            <person name="Jelinski N.A."/>
            <person name="Jonkers W."/>
            <person name="Broz K."/>
            <person name="Ma L.-J."/>
            <person name="Kistler H.C."/>
        </authorList>
    </citation>
    <scope>NUCLEOTIDE SEQUENCE</scope>
    <source>
        <strain evidence="4">SIX135</strain>
        <strain evidence="5">SIX144</strain>
        <strain evidence="3">SIX1MN25R</strain>
    </source>
</reference>
<dbReference type="EMBL" id="KM047028">
    <property type="protein sequence ID" value="AIP90468.1"/>
    <property type="molecule type" value="Genomic_DNA"/>
</dbReference>
<protein>
    <submittedName>
        <fullName evidence="3">Secreted in xylem 1</fullName>
    </submittedName>
</protein>
<dbReference type="VEuPathDB" id="FungiDB:FOC1_g10001632"/>
<dbReference type="VEuPathDB" id="FungiDB:FOMG_19530"/>
<evidence type="ECO:0000256" key="1">
    <source>
        <dbReference type="SAM" id="MobiDB-lite"/>
    </source>
</evidence>
<sequence>MAPYSMVLLGALSILGFGAYAQEAAVREPQIFFNLTYTEYLDKVAASHGSPPDKSDLPWNDTMGSFPGNETDDGVQTETGSSLSRRGHIVNLRKREPFGEESRNDRVTQDMLQALHDLCVERFGTGYRAVSGLCYTDRRATRKIECNKPSVRERDRSVTRACPKGQECTTFNAYNFRNRHHQVTFPVCGPRIEVKDRHDIGIHTEWQGTWYPESPKSPGTYDYFAQMAGTLNGYFGYDGVYSDGYKTSSHGYGHSWSCINCPRGKVTITNTYRATWAFGYTSPH</sequence>
<gene>
    <name evidence="3" type="primary">SIX1</name>
</gene>
<dbReference type="VEuPathDB" id="FungiDB:FOXG_16418"/>